<dbReference type="SUPFAM" id="SSF51735">
    <property type="entry name" value="NAD(P)-binding Rossmann-fold domains"/>
    <property type="match status" value="1"/>
</dbReference>
<feature type="domain" description="Ketopantoate reductase N-terminal" evidence="11">
    <location>
        <begin position="3"/>
        <end position="148"/>
    </location>
</feature>
<comment type="caution">
    <text evidence="13">The sequence shown here is derived from an EMBL/GenBank/DDBJ whole genome shotgun (WGS) entry which is preliminary data.</text>
</comment>
<comment type="similarity">
    <text evidence="2 10">Belongs to the ketopantoate reductase family.</text>
</comment>
<dbReference type="GO" id="GO:0005737">
    <property type="term" value="C:cytoplasm"/>
    <property type="evidence" value="ECO:0007669"/>
    <property type="project" value="TreeGrafter"/>
</dbReference>
<dbReference type="Gene3D" id="3.40.50.720">
    <property type="entry name" value="NAD(P)-binding Rossmann-like Domain"/>
    <property type="match status" value="1"/>
</dbReference>
<organism evidence="13 14">
    <name type="scientific">Noviherbaspirillum galbum</name>
    <dbReference type="NCBI Taxonomy" id="2709383"/>
    <lineage>
        <taxon>Bacteria</taxon>
        <taxon>Pseudomonadati</taxon>
        <taxon>Pseudomonadota</taxon>
        <taxon>Betaproteobacteria</taxon>
        <taxon>Burkholderiales</taxon>
        <taxon>Oxalobacteraceae</taxon>
        <taxon>Noviherbaspirillum</taxon>
    </lineage>
</organism>
<evidence type="ECO:0000256" key="5">
    <source>
        <dbReference type="ARBA" id="ARBA00022655"/>
    </source>
</evidence>
<dbReference type="InterPro" id="IPR003710">
    <property type="entry name" value="ApbA"/>
</dbReference>
<dbReference type="Pfam" id="PF08546">
    <property type="entry name" value="ApbA_C"/>
    <property type="match status" value="1"/>
</dbReference>
<evidence type="ECO:0000256" key="1">
    <source>
        <dbReference type="ARBA" id="ARBA00004994"/>
    </source>
</evidence>
<dbReference type="NCBIfam" id="TIGR00745">
    <property type="entry name" value="apbA_panE"/>
    <property type="match status" value="1"/>
</dbReference>
<dbReference type="PANTHER" id="PTHR43765:SF2">
    <property type="entry name" value="2-DEHYDROPANTOATE 2-REDUCTASE"/>
    <property type="match status" value="1"/>
</dbReference>
<dbReference type="AlphaFoldDB" id="A0A6B3SKC1"/>
<accession>A0A6B3SKC1</accession>
<evidence type="ECO:0000256" key="6">
    <source>
        <dbReference type="ARBA" id="ARBA00022857"/>
    </source>
</evidence>
<protein>
    <recommendedName>
        <fullName evidence="4 10">2-dehydropantoate 2-reductase</fullName>
        <ecNumber evidence="3 10">1.1.1.169</ecNumber>
    </recommendedName>
    <alternativeName>
        <fullName evidence="8 10">Ketopantoate reductase</fullName>
    </alternativeName>
</protein>
<dbReference type="NCBIfam" id="NF006083">
    <property type="entry name" value="PRK08229.1"/>
    <property type="match status" value="1"/>
</dbReference>
<evidence type="ECO:0000256" key="7">
    <source>
        <dbReference type="ARBA" id="ARBA00023002"/>
    </source>
</evidence>
<keyword evidence="5 10" id="KW-0566">Pantothenate biosynthesis</keyword>
<dbReference type="InterPro" id="IPR050838">
    <property type="entry name" value="Ketopantoate_reductase"/>
</dbReference>
<dbReference type="InterPro" id="IPR008927">
    <property type="entry name" value="6-PGluconate_DH-like_C_sf"/>
</dbReference>
<evidence type="ECO:0000256" key="4">
    <source>
        <dbReference type="ARBA" id="ARBA00019465"/>
    </source>
</evidence>
<keyword evidence="14" id="KW-1185">Reference proteome</keyword>
<evidence type="ECO:0000256" key="10">
    <source>
        <dbReference type="RuleBase" id="RU362068"/>
    </source>
</evidence>
<reference evidence="13 14" key="1">
    <citation type="submission" date="2020-02" db="EMBL/GenBank/DDBJ databases">
        <authorList>
            <person name="Kim M.K."/>
        </authorList>
    </citation>
    <scope>NUCLEOTIDE SEQUENCE [LARGE SCALE GENOMIC DNA]</scope>
    <source>
        <strain evidence="13 14">17J57-3</strain>
    </source>
</reference>
<keyword evidence="7 10" id="KW-0560">Oxidoreductase</keyword>
<dbReference type="InterPro" id="IPR013752">
    <property type="entry name" value="KPA_reductase"/>
</dbReference>
<dbReference type="EC" id="1.1.1.169" evidence="3 10"/>
<evidence type="ECO:0000256" key="3">
    <source>
        <dbReference type="ARBA" id="ARBA00013014"/>
    </source>
</evidence>
<comment type="function">
    <text evidence="10">Catalyzes the NADPH-dependent reduction of ketopantoate into pantoic acid.</text>
</comment>
<dbReference type="PANTHER" id="PTHR43765">
    <property type="entry name" value="2-DEHYDROPANTOATE 2-REDUCTASE-RELATED"/>
    <property type="match status" value="1"/>
</dbReference>
<comment type="catalytic activity">
    <reaction evidence="9 10">
        <text>(R)-pantoate + NADP(+) = 2-dehydropantoate + NADPH + H(+)</text>
        <dbReference type="Rhea" id="RHEA:16233"/>
        <dbReference type="ChEBI" id="CHEBI:11561"/>
        <dbReference type="ChEBI" id="CHEBI:15378"/>
        <dbReference type="ChEBI" id="CHEBI:15980"/>
        <dbReference type="ChEBI" id="CHEBI:57783"/>
        <dbReference type="ChEBI" id="CHEBI:58349"/>
        <dbReference type="EC" id="1.1.1.169"/>
    </reaction>
</comment>
<dbReference type="EMBL" id="JAAIVB010000034">
    <property type="protein sequence ID" value="NEX61207.1"/>
    <property type="molecule type" value="Genomic_DNA"/>
</dbReference>
<dbReference type="Gene3D" id="1.10.1040.10">
    <property type="entry name" value="N-(1-d-carboxylethyl)-l-norvaline Dehydrogenase, domain 2"/>
    <property type="match status" value="1"/>
</dbReference>
<dbReference type="Proteomes" id="UP000482155">
    <property type="component" value="Unassembled WGS sequence"/>
</dbReference>
<dbReference type="InterPro" id="IPR036291">
    <property type="entry name" value="NAD(P)-bd_dom_sf"/>
</dbReference>
<proteinExistence type="inferred from homology"/>
<evidence type="ECO:0000259" key="12">
    <source>
        <dbReference type="Pfam" id="PF08546"/>
    </source>
</evidence>
<evidence type="ECO:0000313" key="14">
    <source>
        <dbReference type="Proteomes" id="UP000482155"/>
    </source>
</evidence>
<comment type="pathway">
    <text evidence="1 10">Cofactor biosynthesis; (R)-pantothenate biosynthesis; (R)-pantoate from 3-methyl-2-oxobutanoate: step 2/2.</text>
</comment>
<dbReference type="Pfam" id="PF02558">
    <property type="entry name" value="ApbA"/>
    <property type="match status" value="1"/>
</dbReference>
<dbReference type="SUPFAM" id="SSF48179">
    <property type="entry name" value="6-phosphogluconate dehydrogenase C-terminal domain-like"/>
    <property type="match status" value="1"/>
</dbReference>
<feature type="domain" description="Ketopantoate reductase C-terminal" evidence="12">
    <location>
        <begin position="173"/>
        <end position="313"/>
    </location>
</feature>
<sequence length="333" mass="35911">MSIVIFGAGSIGVYVGASLHAAGADVRMIGRARLREKIAQEGLRLSDLHGRSMEIEGARIVEDPATLAEADLILVTVKSADTPAAADAIRRHARQNALVLSLQNGVGNVEALRERLPGMVVLGGMVPFNVVQLPGNRFHRGTGGELMVEASPRLAPWQASFQAAHLPLVERADFLSVQWGKLLINLNNPVNALAGIPLKAELSQRGYRRCLALLMDEALGAMRAAGIVPARITPVAPRRLPMLMRLPDFLFRRVAAKSLRIDPEARSSMWEDLQAGRKTEVDYLNGAVVALARANGARADANQRMVELIHAVEKGRPAGMSPQALYRALTASK</sequence>
<evidence type="ECO:0000313" key="13">
    <source>
        <dbReference type="EMBL" id="NEX61207.1"/>
    </source>
</evidence>
<dbReference type="GO" id="GO:0050661">
    <property type="term" value="F:NADP binding"/>
    <property type="evidence" value="ECO:0007669"/>
    <property type="project" value="TreeGrafter"/>
</dbReference>
<dbReference type="GO" id="GO:0015940">
    <property type="term" value="P:pantothenate biosynthetic process"/>
    <property type="evidence" value="ECO:0007669"/>
    <property type="project" value="UniProtKB-UniPathway"/>
</dbReference>
<evidence type="ECO:0000256" key="9">
    <source>
        <dbReference type="ARBA" id="ARBA00048793"/>
    </source>
</evidence>
<name>A0A6B3SKC1_9BURK</name>
<evidence type="ECO:0000256" key="2">
    <source>
        <dbReference type="ARBA" id="ARBA00007870"/>
    </source>
</evidence>
<evidence type="ECO:0000259" key="11">
    <source>
        <dbReference type="Pfam" id="PF02558"/>
    </source>
</evidence>
<dbReference type="GO" id="GO:0008677">
    <property type="term" value="F:2-dehydropantoate 2-reductase activity"/>
    <property type="evidence" value="ECO:0007669"/>
    <property type="project" value="UniProtKB-EC"/>
</dbReference>
<keyword evidence="6 10" id="KW-0521">NADP</keyword>
<gene>
    <name evidence="13" type="ORF">G3574_08955</name>
</gene>
<dbReference type="InterPro" id="IPR013328">
    <property type="entry name" value="6PGD_dom2"/>
</dbReference>
<dbReference type="UniPathway" id="UPA00028">
    <property type="reaction ID" value="UER00004"/>
</dbReference>
<evidence type="ECO:0000256" key="8">
    <source>
        <dbReference type="ARBA" id="ARBA00032024"/>
    </source>
</evidence>
<dbReference type="InterPro" id="IPR013332">
    <property type="entry name" value="KPR_N"/>
</dbReference>
<dbReference type="RefSeq" id="WP_163962174.1">
    <property type="nucleotide sequence ID" value="NZ_JAAIVB010000034.1"/>
</dbReference>